<dbReference type="STRING" id="1030841.HMPREF9370_1433"/>
<dbReference type="PATRIC" id="fig|1030841.3.peg.1417"/>
<name>G4CQS3_9NEIS</name>
<dbReference type="HOGENOM" id="CLU_3236599_0_0_4"/>
<evidence type="ECO:0000313" key="2">
    <source>
        <dbReference type="Proteomes" id="UP000005336"/>
    </source>
</evidence>
<protein>
    <submittedName>
        <fullName evidence="1">Uncharacterized protein</fullName>
    </submittedName>
</protein>
<dbReference type="AlphaFoldDB" id="G4CQS3"/>
<reference evidence="1 2" key="1">
    <citation type="submission" date="2011-06" db="EMBL/GenBank/DDBJ databases">
        <authorList>
            <person name="Muzny D."/>
            <person name="Qin X."/>
            <person name="Deng J."/>
            <person name="Jiang H."/>
            <person name="Liu Y."/>
            <person name="Qu J."/>
            <person name="Song X.-Z."/>
            <person name="Zhang L."/>
            <person name="Thornton R."/>
            <person name="Coyle M."/>
            <person name="Francisco L."/>
            <person name="Jackson L."/>
            <person name="Javaid M."/>
            <person name="Korchina V."/>
            <person name="Kovar C."/>
            <person name="Mata R."/>
            <person name="Mathew T."/>
            <person name="Ngo R."/>
            <person name="Nguyen L."/>
            <person name="Nguyen N."/>
            <person name="Okwuonu G."/>
            <person name="Ongeri F."/>
            <person name="Pham C."/>
            <person name="Simmons D."/>
            <person name="Wilczek-Boney K."/>
            <person name="Hale W."/>
            <person name="Jakkamsetti A."/>
            <person name="Pham P."/>
            <person name="Ruth R."/>
            <person name="San Lucas F."/>
            <person name="Warren J."/>
            <person name="Zhang J."/>
            <person name="Zhao Z."/>
            <person name="Zhou C."/>
            <person name="Zhu D."/>
            <person name="Lee S."/>
            <person name="Bess C."/>
            <person name="Blankenburg K."/>
            <person name="Forbes L."/>
            <person name="Fu Q."/>
            <person name="Gubbala S."/>
            <person name="Hirani K."/>
            <person name="Jayaseelan J.C."/>
            <person name="Lara F."/>
            <person name="Munidasa M."/>
            <person name="Palculict T."/>
            <person name="Patil S."/>
            <person name="Pu L.-L."/>
            <person name="Saada N."/>
            <person name="Tang L."/>
            <person name="Weissenberger G."/>
            <person name="Zhu Y."/>
            <person name="Hemphill L."/>
            <person name="Shang Y."/>
            <person name="Youmans B."/>
            <person name="Ayvaz T."/>
            <person name="Ross M."/>
            <person name="Santibanez J."/>
            <person name="Aqrawi P."/>
            <person name="Gross S."/>
            <person name="Joshi V."/>
            <person name="Fowler G."/>
            <person name="Nazareth L."/>
            <person name="Reid J."/>
            <person name="Worley K."/>
            <person name="Petrosino J."/>
            <person name="Highlander S."/>
            <person name="Gibbs R."/>
        </authorList>
    </citation>
    <scope>NUCLEOTIDE SEQUENCE [LARGE SCALE GENOMIC DNA]</scope>
    <source>
        <strain evidence="1 2">9715</strain>
    </source>
</reference>
<organism evidence="1 2">
    <name type="scientific">Neisseria wadsworthii 9715</name>
    <dbReference type="NCBI Taxonomy" id="1030841"/>
    <lineage>
        <taxon>Bacteria</taxon>
        <taxon>Pseudomonadati</taxon>
        <taxon>Pseudomonadota</taxon>
        <taxon>Betaproteobacteria</taxon>
        <taxon>Neisseriales</taxon>
        <taxon>Neisseriaceae</taxon>
        <taxon>Neisseria</taxon>
    </lineage>
</organism>
<sequence>MAKFYAIKIFSDRHGNNLLRCANTAMKDPLQIYYEKTCFCQVK</sequence>
<evidence type="ECO:0000313" key="1">
    <source>
        <dbReference type="EMBL" id="EGZ46175.1"/>
    </source>
</evidence>
<keyword evidence="2" id="KW-1185">Reference proteome</keyword>
<dbReference type="Proteomes" id="UP000005336">
    <property type="component" value="Unassembled WGS sequence"/>
</dbReference>
<gene>
    <name evidence="1" type="ORF">HMPREF9370_1433</name>
</gene>
<accession>G4CQS3</accession>
<dbReference type="EMBL" id="AGAZ01000051">
    <property type="protein sequence ID" value="EGZ46175.1"/>
    <property type="molecule type" value="Genomic_DNA"/>
</dbReference>
<comment type="caution">
    <text evidence="1">The sequence shown here is derived from an EMBL/GenBank/DDBJ whole genome shotgun (WGS) entry which is preliminary data.</text>
</comment>
<proteinExistence type="predicted"/>